<dbReference type="EMBL" id="CH991580">
    <property type="protein sequence ID" value="EDQ84820.1"/>
    <property type="molecule type" value="Genomic_DNA"/>
</dbReference>
<dbReference type="Gene3D" id="1.10.238.10">
    <property type="entry name" value="EF-hand"/>
    <property type="match status" value="1"/>
</dbReference>
<evidence type="ECO:0000313" key="5">
    <source>
        <dbReference type="Proteomes" id="UP000001357"/>
    </source>
</evidence>
<dbReference type="SMART" id="SM00054">
    <property type="entry name" value="EFh"/>
    <property type="match status" value="1"/>
</dbReference>
<dbReference type="Proteomes" id="UP000001357">
    <property type="component" value="Unassembled WGS sequence"/>
</dbReference>
<reference evidence="4 5" key="1">
    <citation type="journal article" date="2008" name="Nature">
        <title>The genome of the choanoflagellate Monosiga brevicollis and the origin of metazoans.</title>
        <authorList>
            <consortium name="JGI Sequencing"/>
            <person name="King N."/>
            <person name="Westbrook M.J."/>
            <person name="Young S.L."/>
            <person name="Kuo A."/>
            <person name="Abedin M."/>
            <person name="Chapman J."/>
            <person name="Fairclough S."/>
            <person name="Hellsten U."/>
            <person name="Isogai Y."/>
            <person name="Letunic I."/>
            <person name="Marr M."/>
            <person name="Pincus D."/>
            <person name="Putnam N."/>
            <person name="Rokas A."/>
            <person name="Wright K.J."/>
            <person name="Zuzow R."/>
            <person name="Dirks W."/>
            <person name="Good M."/>
            <person name="Goodstein D."/>
            <person name="Lemons D."/>
            <person name="Li W."/>
            <person name="Lyons J.B."/>
            <person name="Morris A."/>
            <person name="Nichols S."/>
            <person name="Richter D.J."/>
            <person name="Salamov A."/>
            <person name="Bork P."/>
            <person name="Lim W.A."/>
            <person name="Manning G."/>
            <person name="Miller W.T."/>
            <person name="McGinnis W."/>
            <person name="Shapiro H."/>
            <person name="Tjian R."/>
            <person name="Grigoriev I.V."/>
            <person name="Rokhsar D."/>
        </authorList>
    </citation>
    <scope>NUCLEOTIDE SEQUENCE [LARGE SCALE GENOMIC DNA]</scope>
    <source>
        <strain evidence="5">MX1 / ATCC 50154</strain>
    </source>
</reference>
<dbReference type="GO" id="GO:0005509">
    <property type="term" value="F:calcium ion binding"/>
    <property type="evidence" value="ECO:0007669"/>
    <property type="project" value="InterPro"/>
</dbReference>
<dbReference type="AlphaFoldDB" id="A9VC94"/>
<dbReference type="SUPFAM" id="SSF47473">
    <property type="entry name" value="EF-hand"/>
    <property type="match status" value="1"/>
</dbReference>
<dbReference type="KEGG" id="mbr:MONBRDRAFT_34520"/>
<evidence type="ECO:0000256" key="1">
    <source>
        <dbReference type="SAM" id="Coils"/>
    </source>
</evidence>
<name>A9VC94_MONBE</name>
<keyword evidence="1" id="KW-0175">Coiled coil</keyword>
<organism evidence="4 5">
    <name type="scientific">Monosiga brevicollis</name>
    <name type="common">Choanoflagellate</name>
    <dbReference type="NCBI Taxonomy" id="81824"/>
    <lineage>
        <taxon>Eukaryota</taxon>
        <taxon>Choanoflagellata</taxon>
        <taxon>Craspedida</taxon>
        <taxon>Salpingoecidae</taxon>
        <taxon>Monosiga</taxon>
    </lineage>
</organism>
<feature type="coiled-coil region" evidence="1">
    <location>
        <begin position="504"/>
        <end position="552"/>
    </location>
</feature>
<evidence type="ECO:0000259" key="3">
    <source>
        <dbReference type="PROSITE" id="PS50222"/>
    </source>
</evidence>
<dbReference type="PROSITE" id="PS50222">
    <property type="entry name" value="EF_HAND_2"/>
    <property type="match status" value="1"/>
</dbReference>
<feature type="coiled-coil region" evidence="1">
    <location>
        <begin position="174"/>
        <end position="201"/>
    </location>
</feature>
<accession>A9VC94</accession>
<feature type="domain" description="EF-hand" evidence="3">
    <location>
        <begin position="232"/>
        <end position="267"/>
    </location>
</feature>
<dbReference type="InterPro" id="IPR002048">
    <property type="entry name" value="EF_hand_dom"/>
</dbReference>
<dbReference type="Pfam" id="PF13833">
    <property type="entry name" value="EF-hand_8"/>
    <property type="match status" value="1"/>
</dbReference>
<dbReference type="InParanoid" id="A9VC94"/>
<dbReference type="CDD" id="cd00051">
    <property type="entry name" value="EFh"/>
    <property type="match status" value="1"/>
</dbReference>
<proteinExistence type="predicted"/>
<evidence type="ECO:0000313" key="4">
    <source>
        <dbReference type="EMBL" id="EDQ84820.1"/>
    </source>
</evidence>
<sequence length="704" mass="80301">MGSAPSKSTPSTRVPSTSRKLQVASSREDSGIAPGVLRQQQRDGRFGREPSSSSNKLSRAVSILEASGDLTLSLQPSRTLSTSTAKKAVDSPMLPVPDSTTRHPAPTERTPKPAAASPQSTPAIRIAESQPTKKRSTAGQRRTSVDTSSTSNRLSPAMHNSNASQYELATSRQFDEQVEQAQHLQQQVERAEDVFEQFAAVIFRRAETKGNGLLEPWEYQTICQSSTLNLNLEDKDAQRLFKAADKDRDGKLRFEEFVPLLRKLLQLAYADISSAETDWIRIGFSGYEEDALPIFFNKKTGAMTYTTPPKFLRLEDEETPTQFEYFAMSDGVVITTYVDDQGQRLYLDSEQQAWKVVPREWENQMEPWQEYYGSFDDYFAANHNHPQRHGLNYQVIRHPVNKKEYYSCASVDYRTVRLYLDEDQQLRPLPIAWEALLPETQSALQQISKAIPTWESIQEQVLALRLNNYDVTATINWKSAEMQNWADRKSKRSRKEEHNDALLIASLQQRLQMSERQMESAYKDNNLLRARLQVLENQLLQARHSAEESRRIVERQAKRIFLLEEQSESFVEETSSQLAVEERNRYLTAIQELEAKVAALERGDQHAVAHTVLRQEQQLSLVRVAESQLRVRLHSARQSNRAKIGRLVYSVEELGEQNKLVKQEMQLAVTELRTLAKNLAFQIGKLHLQLAGANKDNTTLRSKY</sequence>
<gene>
    <name evidence="4" type="ORF">MONBRDRAFT_34520</name>
</gene>
<evidence type="ECO:0000256" key="2">
    <source>
        <dbReference type="SAM" id="MobiDB-lite"/>
    </source>
</evidence>
<dbReference type="RefSeq" id="XP_001750321.1">
    <property type="nucleotide sequence ID" value="XM_001750269.1"/>
</dbReference>
<feature type="compositionally biased region" description="Low complexity" evidence="2">
    <location>
        <begin position="1"/>
        <end position="20"/>
    </location>
</feature>
<dbReference type="InterPro" id="IPR011992">
    <property type="entry name" value="EF-hand-dom_pair"/>
</dbReference>
<dbReference type="GeneID" id="5895630"/>
<feature type="region of interest" description="Disordered" evidence="2">
    <location>
        <begin position="1"/>
        <end position="160"/>
    </location>
</feature>
<feature type="compositionally biased region" description="Polar residues" evidence="2">
    <location>
        <begin position="70"/>
        <end position="85"/>
    </location>
</feature>
<keyword evidence="5" id="KW-1185">Reference proteome</keyword>
<feature type="compositionally biased region" description="Polar residues" evidence="2">
    <location>
        <begin position="137"/>
        <end position="160"/>
    </location>
</feature>
<feature type="non-terminal residue" evidence="4">
    <location>
        <position position="704"/>
    </location>
</feature>
<protein>
    <recommendedName>
        <fullName evidence="3">EF-hand domain-containing protein</fullName>
    </recommendedName>
</protein>